<dbReference type="AlphaFoldDB" id="A0AAD7CPF7"/>
<gene>
    <name evidence="3" type="ORF">B0H17DRAFT_1146168</name>
</gene>
<feature type="domain" description="DUF6532" evidence="2">
    <location>
        <begin position="120"/>
        <end position="346"/>
    </location>
</feature>
<feature type="region of interest" description="Disordered" evidence="1">
    <location>
        <begin position="1"/>
        <end position="77"/>
    </location>
</feature>
<evidence type="ECO:0000313" key="4">
    <source>
        <dbReference type="Proteomes" id="UP001221757"/>
    </source>
</evidence>
<keyword evidence="4" id="KW-1185">Reference proteome</keyword>
<dbReference type="Pfam" id="PF20149">
    <property type="entry name" value="DUF6532"/>
    <property type="match status" value="1"/>
</dbReference>
<protein>
    <recommendedName>
        <fullName evidence="2">DUF6532 domain-containing protein</fullName>
    </recommendedName>
</protein>
<feature type="compositionally biased region" description="Basic and acidic residues" evidence="1">
    <location>
        <begin position="18"/>
        <end position="41"/>
    </location>
</feature>
<proteinExistence type="predicted"/>
<dbReference type="Proteomes" id="UP001221757">
    <property type="component" value="Unassembled WGS sequence"/>
</dbReference>
<organism evidence="3 4">
    <name type="scientific">Mycena rosella</name>
    <name type="common">Pink bonnet</name>
    <name type="synonym">Agaricus rosellus</name>
    <dbReference type="NCBI Taxonomy" id="1033263"/>
    <lineage>
        <taxon>Eukaryota</taxon>
        <taxon>Fungi</taxon>
        <taxon>Dikarya</taxon>
        <taxon>Basidiomycota</taxon>
        <taxon>Agaricomycotina</taxon>
        <taxon>Agaricomycetes</taxon>
        <taxon>Agaricomycetidae</taxon>
        <taxon>Agaricales</taxon>
        <taxon>Marasmiineae</taxon>
        <taxon>Mycenaceae</taxon>
        <taxon>Mycena</taxon>
    </lineage>
</organism>
<sequence length="386" mass="43136">MPFLYGDESSAESCPDSQKCHRLWEGPGKRDLQRAQERPEWNNEASMSRGRSHFGRPSIKVKCKPQEPGLSHSIKTEADDTNFGKAEEENSIEIRFNSRNAVGLKDEHPPVTRTAQLGIEYYLGLHLIKGAYPDLQNKTEYGADALHRAARDLAYPAIRARLLNDQNYRDALVTVLSGRISTFHGAVKTTAGSIIFRHYGVQQDCADLVARLLARQSYIYPHKPDKIDLRTNAIIPGKPDAKKSYEHEGIPAVASTFFKGNNPIAERITAMFVKNDAGNFEATTPMVAISCAVTLVLQPSSKVNLFYCQLHSVIDDHSSGEHKPTNFDGGRMQDIYELHIMLLEKLKAKHLQQYRATMRGSNFAKGPKAPLTLLQKEALAMLDFSD</sequence>
<name>A0AAD7CPF7_MYCRO</name>
<dbReference type="InterPro" id="IPR045341">
    <property type="entry name" value="DUF6532"/>
</dbReference>
<accession>A0AAD7CPF7</accession>
<feature type="compositionally biased region" description="Basic residues" evidence="1">
    <location>
        <begin position="50"/>
        <end position="63"/>
    </location>
</feature>
<evidence type="ECO:0000313" key="3">
    <source>
        <dbReference type="EMBL" id="KAJ7656565.1"/>
    </source>
</evidence>
<evidence type="ECO:0000256" key="1">
    <source>
        <dbReference type="SAM" id="MobiDB-lite"/>
    </source>
</evidence>
<reference evidence="3" key="1">
    <citation type="submission" date="2023-03" db="EMBL/GenBank/DDBJ databases">
        <title>Massive genome expansion in bonnet fungi (Mycena s.s.) driven by repeated elements and novel gene families across ecological guilds.</title>
        <authorList>
            <consortium name="Lawrence Berkeley National Laboratory"/>
            <person name="Harder C.B."/>
            <person name="Miyauchi S."/>
            <person name="Viragh M."/>
            <person name="Kuo A."/>
            <person name="Thoen E."/>
            <person name="Andreopoulos B."/>
            <person name="Lu D."/>
            <person name="Skrede I."/>
            <person name="Drula E."/>
            <person name="Henrissat B."/>
            <person name="Morin E."/>
            <person name="Kohler A."/>
            <person name="Barry K."/>
            <person name="LaButti K."/>
            <person name="Morin E."/>
            <person name="Salamov A."/>
            <person name="Lipzen A."/>
            <person name="Mereny Z."/>
            <person name="Hegedus B."/>
            <person name="Baldrian P."/>
            <person name="Stursova M."/>
            <person name="Weitz H."/>
            <person name="Taylor A."/>
            <person name="Grigoriev I.V."/>
            <person name="Nagy L.G."/>
            <person name="Martin F."/>
            <person name="Kauserud H."/>
        </authorList>
    </citation>
    <scope>NUCLEOTIDE SEQUENCE</scope>
    <source>
        <strain evidence="3">CBHHK067</strain>
    </source>
</reference>
<evidence type="ECO:0000259" key="2">
    <source>
        <dbReference type="Pfam" id="PF20149"/>
    </source>
</evidence>
<comment type="caution">
    <text evidence="3">The sequence shown here is derived from an EMBL/GenBank/DDBJ whole genome shotgun (WGS) entry which is preliminary data.</text>
</comment>
<dbReference type="EMBL" id="JARKIE010000300">
    <property type="protein sequence ID" value="KAJ7656565.1"/>
    <property type="molecule type" value="Genomic_DNA"/>
</dbReference>